<accession>A0AC34F0V7</accession>
<proteinExistence type="predicted"/>
<dbReference type="WBParaSite" id="ES5_v2.g10504.t1">
    <property type="protein sequence ID" value="ES5_v2.g10504.t1"/>
    <property type="gene ID" value="ES5_v2.g10504"/>
</dbReference>
<evidence type="ECO:0000313" key="2">
    <source>
        <dbReference type="WBParaSite" id="ES5_v2.g10504.t1"/>
    </source>
</evidence>
<evidence type="ECO:0000313" key="1">
    <source>
        <dbReference type="Proteomes" id="UP000887579"/>
    </source>
</evidence>
<reference evidence="2" key="1">
    <citation type="submission" date="2022-11" db="UniProtKB">
        <authorList>
            <consortium name="WormBaseParasite"/>
        </authorList>
    </citation>
    <scope>IDENTIFICATION</scope>
</reference>
<protein>
    <submittedName>
        <fullName evidence="2">BTB domain-containing protein</fullName>
    </submittedName>
</protein>
<name>A0AC34F0V7_9BILA</name>
<sequence length="329" mass="38694">MNAKQTLYDFQMERFRVFQAKDPENGYFDVVFEIDGKKLYANKFMICLISPTFESMFSERWTKPNEPIPIQNYSFNDFKEFLTFIYSGKCQFTADNITSMVDIAEFYGIKALKHACEEFLSTIELNLTNIIQMIEIANKYSMIQFKEFVYKWAETRATEKCKIDQKLNLNEAIKEKLSDILPLINLRRMKAVFLINVVSPKSFLFSCNKLNEAIAAKKVVEITDISGRIMKGYLECDEEVIKVIQSQNSVLSCFIGTGYHYWEIGERKPYKRSKLIKNDETEWYLIFDREGDLAFKHRDQLDKFDDYLLAEMVADKNFELEEQCKINVC</sequence>
<dbReference type="Proteomes" id="UP000887579">
    <property type="component" value="Unplaced"/>
</dbReference>
<organism evidence="1 2">
    <name type="scientific">Panagrolaimus sp. ES5</name>
    <dbReference type="NCBI Taxonomy" id="591445"/>
    <lineage>
        <taxon>Eukaryota</taxon>
        <taxon>Metazoa</taxon>
        <taxon>Ecdysozoa</taxon>
        <taxon>Nematoda</taxon>
        <taxon>Chromadorea</taxon>
        <taxon>Rhabditida</taxon>
        <taxon>Tylenchina</taxon>
        <taxon>Panagrolaimomorpha</taxon>
        <taxon>Panagrolaimoidea</taxon>
        <taxon>Panagrolaimidae</taxon>
        <taxon>Panagrolaimus</taxon>
    </lineage>
</organism>